<gene>
    <name evidence="4" type="primary">yhcG</name>
    <name evidence="4" type="ORF">SCFA_2650007</name>
</gene>
<evidence type="ECO:0000259" key="3">
    <source>
        <dbReference type="PROSITE" id="PS50893"/>
    </source>
</evidence>
<dbReference type="PANTHER" id="PTHR43158">
    <property type="entry name" value="SKFA PEPTIDE EXPORT ATP-BINDING PROTEIN SKFE"/>
    <property type="match status" value="1"/>
</dbReference>
<dbReference type="InterPro" id="IPR027417">
    <property type="entry name" value="P-loop_NTPase"/>
</dbReference>
<dbReference type="GO" id="GO:0005524">
    <property type="term" value="F:ATP binding"/>
    <property type="evidence" value="ECO:0007669"/>
    <property type="project" value="UniProtKB-KW"/>
</dbReference>
<dbReference type="CDD" id="cd03230">
    <property type="entry name" value="ABC_DR_subfamily_A"/>
    <property type="match status" value="1"/>
</dbReference>
<feature type="domain" description="ABC transporter" evidence="3">
    <location>
        <begin position="6"/>
        <end position="229"/>
    </location>
</feature>
<dbReference type="Gene3D" id="3.40.50.300">
    <property type="entry name" value="P-loop containing nucleotide triphosphate hydrolases"/>
    <property type="match status" value="1"/>
</dbReference>
<dbReference type="SMART" id="SM00382">
    <property type="entry name" value="AAA"/>
    <property type="match status" value="1"/>
</dbReference>
<dbReference type="PROSITE" id="PS50893">
    <property type="entry name" value="ABC_TRANSPORTER_2"/>
    <property type="match status" value="1"/>
</dbReference>
<dbReference type="GO" id="GO:0016887">
    <property type="term" value="F:ATP hydrolysis activity"/>
    <property type="evidence" value="ECO:0007669"/>
    <property type="project" value="InterPro"/>
</dbReference>
<dbReference type="PANTHER" id="PTHR43158:SF1">
    <property type="entry name" value="ABC TRANSPORTER, ATP-BINDING PROTEIN"/>
    <property type="match status" value="1"/>
</dbReference>
<keyword evidence="2 4" id="KW-0067">ATP-binding</keyword>
<dbReference type="EMBL" id="CAADRN010000185">
    <property type="protein sequence ID" value="VFU14768.1"/>
    <property type="molecule type" value="Genomic_DNA"/>
</dbReference>
<name>A0A485M0K1_9ZZZZ</name>
<sequence length="234" mass="26078">MTEHIVSFSQVTKRYPGKLALNNVSFQLPRGRIIALVGPNGSGKSTILKLIAGLVRPSRGSVTVCGKKAGRRIAGEVAYLSELDALYPFFTVEETIKFNAGLFADFEHQKAQEILHFMHLEPDKKVRHLSKGNRGRLKILLTLSRRAPLLLLDEPLAGLDPLVRDSIIKSMISYLDLREQTVLMSTHEVSEVEPALDLVISLGNGQIKGMEEVEKIREQYGCSLVDWMKETLAK</sequence>
<dbReference type="Pfam" id="PF00005">
    <property type="entry name" value="ABC_tran"/>
    <property type="match status" value="1"/>
</dbReference>
<dbReference type="InterPro" id="IPR003593">
    <property type="entry name" value="AAA+_ATPase"/>
</dbReference>
<evidence type="ECO:0000313" key="4">
    <source>
        <dbReference type="EMBL" id="VFU14768.1"/>
    </source>
</evidence>
<proteinExistence type="predicted"/>
<protein>
    <submittedName>
        <fullName evidence="4">Putative ABC transporter ATP-binding protein</fullName>
    </submittedName>
</protein>
<keyword evidence="1" id="KW-0547">Nucleotide-binding</keyword>
<evidence type="ECO:0000256" key="1">
    <source>
        <dbReference type="ARBA" id="ARBA00022741"/>
    </source>
</evidence>
<evidence type="ECO:0000256" key="2">
    <source>
        <dbReference type="ARBA" id="ARBA00022840"/>
    </source>
</evidence>
<reference evidence="4" key="1">
    <citation type="submission" date="2019-03" db="EMBL/GenBank/DDBJ databases">
        <authorList>
            <person name="Hao L."/>
        </authorList>
    </citation>
    <scope>NUCLEOTIDE SEQUENCE</scope>
</reference>
<dbReference type="AlphaFoldDB" id="A0A485M0K1"/>
<dbReference type="InterPro" id="IPR003439">
    <property type="entry name" value="ABC_transporter-like_ATP-bd"/>
</dbReference>
<organism evidence="4">
    <name type="scientific">anaerobic digester metagenome</name>
    <dbReference type="NCBI Taxonomy" id="1263854"/>
    <lineage>
        <taxon>unclassified sequences</taxon>
        <taxon>metagenomes</taxon>
        <taxon>ecological metagenomes</taxon>
    </lineage>
</organism>
<accession>A0A485M0K1</accession>
<dbReference type="SUPFAM" id="SSF52540">
    <property type="entry name" value="P-loop containing nucleoside triphosphate hydrolases"/>
    <property type="match status" value="1"/>
</dbReference>